<dbReference type="AlphaFoldDB" id="A0A812HR56"/>
<protein>
    <submittedName>
        <fullName evidence="3">Uncharacterized protein</fullName>
    </submittedName>
</protein>
<proteinExistence type="predicted"/>
<evidence type="ECO:0000313" key="4">
    <source>
        <dbReference type="Proteomes" id="UP000604046"/>
    </source>
</evidence>
<evidence type="ECO:0000256" key="1">
    <source>
        <dbReference type="SAM" id="Coils"/>
    </source>
</evidence>
<dbReference type="OrthoDB" id="426493at2759"/>
<gene>
    <name evidence="3" type="ORF">SNAT2548_LOCUS1876</name>
</gene>
<keyword evidence="1" id="KW-0175">Coiled coil</keyword>
<organism evidence="3 4">
    <name type="scientific">Symbiodinium natans</name>
    <dbReference type="NCBI Taxonomy" id="878477"/>
    <lineage>
        <taxon>Eukaryota</taxon>
        <taxon>Sar</taxon>
        <taxon>Alveolata</taxon>
        <taxon>Dinophyceae</taxon>
        <taxon>Suessiales</taxon>
        <taxon>Symbiodiniaceae</taxon>
        <taxon>Symbiodinium</taxon>
    </lineage>
</organism>
<dbReference type="EMBL" id="CAJNDS010000108">
    <property type="protein sequence ID" value="CAE6959135.1"/>
    <property type="molecule type" value="Genomic_DNA"/>
</dbReference>
<sequence length="548" mass="59847">MSTNDRGPDSLASRIAEMEKTMDQTVTGLVTEALGTLRKEIRALDDRLTRRIDSDHKEEAANLFNLKREMTLQISGDLTAAEERITRRLDSERREQKEAVAELRREMSTQQAVQDTASFATQRVVPKENEDIGKLRASMEQISAVADNAQQDVARLAQELAEQKLRCERMEMSIRTSVPKNDDISALRHTLDRTHLLADQAQKDFKRLEKDVAEQKLRSDSMENSVQSLAAPAGGRFGVDNAELAKVLARISAEPVAQMEQKIQQQMSNMENHLVKQIEAATEEFSGKIAALDQGAYQPEQATPAACSAHLQQPMPEPAYADEAYPEYAAPEYAAPEYAAPEYAAPSPATYQQQRACYCGSIGLPVTREADIYSDHGQVSDLGLHPTSYGSVQAPLSGDYFGSLDGDGGGGYDTGGGYEEGYEQFAGDQIAPAPFAATVSYGPPTVVGFGPPVLHSVTTRMGRPMSPVREAVRESSPIRGASPVRGASPIRGMSPIRSTMQYQPRHRELSPIRARSTGDPTAYHFNPDRLASNGSGSQERDGYSHAVA</sequence>
<name>A0A812HR56_9DINO</name>
<reference evidence="3" key="1">
    <citation type="submission" date="2021-02" db="EMBL/GenBank/DDBJ databases">
        <authorList>
            <person name="Dougan E. K."/>
            <person name="Rhodes N."/>
            <person name="Thang M."/>
            <person name="Chan C."/>
        </authorList>
    </citation>
    <scope>NUCLEOTIDE SEQUENCE</scope>
</reference>
<evidence type="ECO:0000313" key="3">
    <source>
        <dbReference type="EMBL" id="CAE6959135.1"/>
    </source>
</evidence>
<accession>A0A812HR56</accession>
<evidence type="ECO:0000256" key="2">
    <source>
        <dbReference type="SAM" id="MobiDB-lite"/>
    </source>
</evidence>
<feature type="coiled-coil region" evidence="1">
    <location>
        <begin position="86"/>
        <end position="113"/>
    </location>
</feature>
<dbReference type="Proteomes" id="UP000604046">
    <property type="component" value="Unassembled WGS sequence"/>
</dbReference>
<comment type="caution">
    <text evidence="3">The sequence shown here is derived from an EMBL/GenBank/DDBJ whole genome shotgun (WGS) entry which is preliminary data.</text>
</comment>
<feature type="region of interest" description="Disordered" evidence="2">
    <location>
        <begin position="458"/>
        <end position="548"/>
    </location>
</feature>
<feature type="coiled-coil region" evidence="1">
    <location>
        <begin position="139"/>
        <end position="225"/>
    </location>
</feature>
<feature type="compositionally biased region" description="Basic and acidic residues" evidence="2">
    <location>
        <begin position="538"/>
        <end position="548"/>
    </location>
</feature>
<keyword evidence="4" id="KW-1185">Reference proteome</keyword>